<name>A0A562VMG6_9BACT</name>
<dbReference type="EMBL" id="VLLN01000012">
    <property type="protein sequence ID" value="TWJ18927.1"/>
    <property type="molecule type" value="Genomic_DNA"/>
</dbReference>
<organism evidence="1 2">
    <name type="scientific">Geobacter argillaceus</name>
    <dbReference type="NCBI Taxonomy" id="345631"/>
    <lineage>
        <taxon>Bacteria</taxon>
        <taxon>Pseudomonadati</taxon>
        <taxon>Thermodesulfobacteriota</taxon>
        <taxon>Desulfuromonadia</taxon>
        <taxon>Geobacterales</taxon>
        <taxon>Geobacteraceae</taxon>
        <taxon>Geobacter</taxon>
    </lineage>
</organism>
<comment type="caution">
    <text evidence="1">The sequence shown here is derived from an EMBL/GenBank/DDBJ whole genome shotgun (WGS) entry which is preliminary data.</text>
</comment>
<sequence>MTARKSTKPTTATKPLRKKPSWSDVKSAIADFERSVLIGLISDLYAYSTPNKNFLHARFSLGSDSLKPYKKIIEDALFPDVMSNDDVEIATAKKAISDYGKAVGDPKGMLELMVHFVECGASFSLDVGYDDEHFFASLERMYEKAVKLLLTLDEAIIDDYYDRFEDLVISTQDIGWGFHDTLGDIFYEAFPEE</sequence>
<keyword evidence="2" id="KW-1185">Reference proteome</keyword>
<protein>
    <submittedName>
        <fullName evidence="1">Uncharacterized protein</fullName>
    </submittedName>
</protein>
<dbReference type="AlphaFoldDB" id="A0A562VMG6"/>
<dbReference type="RefSeq" id="WP_211360532.1">
    <property type="nucleotide sequence ID" value="NZ_VLLN01000012.1"/>
</dbReference>
<proteinExistence type="predicted"/>
<evidence type="ECO:0000313" key="2">
    <source>
        <dbReference type="Proteomes" id="UP000319449"/>
    </source>
</evidence>
<accession>A0A562VMG6</accession>
<reference evidence="1 2" key="1">
    <citation type="submission" date="2019-07" db="EMBL/GenBank/DDBJ databases">
        <title>Genomic Encyclopedia of Archaeal and Bacterial Type Strains, Phase II (KMG-II): from individual species to whole genera.</title>
        <authorList>
            <person name="Goeker M."/>
        </authorList>
    </citation>
    <scope>NUCLEOTIDE SEQUENCE [LARGE SCALE GENOMIC DNA]</scope>
    <source>
        <strain evidence="1 2">ATCC BAA-1139</strain>
    </source>
</reference>
<dbReference type="Proteomes" id="UP000319449">
    <property type="component" value="Unassembled WGS sequence"/>
</dbReference>
<evidence type="ECO:0000313" key="1">
    <source>
        <dbReference type="EMBL" id="TWJ18927.1"/>
    </source>
</evidence>
<gene>
    <name evidence="1" type="ORF">JN12_02142</name>
</gene>